<sequence length="745" mass="84140">MTEEYKLARKNCHWIPRKVNAEDGMPYFKYNYYASEADYRRFRPTRQLRWTKGKFDSNFPQEKFALTCDVGVTIKHIAPNITNALREGLDIKNTVLQVPEEQQGWRIMRFGPLRMFGGTDRHELQGYDVLGFSEDFQRQMGLPVQVTQQIHWVVDAEGAPVHQPPVQLHHSRLYPTPWEAFPNKNVISAEYSDSACEDLGYANSSDCHMQGYPDGWGIPIDQPLGWDAEISDVRPAGAPPMTLYIEVGVRFTNRRLTPATVATLHHPWVFSLSGAGVKNAAFYAPANGTAVQFYTGVFSDSGTMLRAQFHAQPRHTEALWLLRGTLEDLGLSKAPFNVNKDRPWIPFYPEMHGMLIDDVKVYLTKRLKVNQRAGEVGIPPLPTLECLAERSLWYNRTYIFSGNNSSGNKTGDDNITDFLDPSDTWSEPMGKPWDRAFEVECFGEWAFRQGDPFTVVGFFRPQCADGCADAAELHPDGVPQQAIVHLTYTDINAASQTDMLRPWTLTGSQDVHRFRLAGRNVFDGASTFPGLKVTDTLLSLMQGGYPPDESSKKALNMLQHAAGVLHPQLSKRLASQAFNPYDDIQYASIPQFVHTLLSPYKGAIYDGGAGDGYEKPMPTAPNAGRLMGKEDIFVKKAVKKYIDFCRWKERAEERMADTSEGGEGDELSQGDDDEGEDEEDEGGDDEEDELLDDDFNLTDEEEEERDARLERQGKRKLVEEFDEREKKLTKKAKREPAFVAEKQVS</sequence>
<dbReference type="AlphaFoldDB" id="A0AAE0G708"/>
<accession>A0AAE0G708</accession>
<feature type="region of interest" description="Disordered" evidence="1">
    <location>
        <begin position="653"/>
        <end position="745"/>
    </location>
</feature>
<feature type="compositionally biased region" description="Basic and acidic residues" evidence="1">
    <location>
        <begin position="705"/>
        <end position="726"/>
    </location>
</feature>
<feature type="compositionally biased region" description="Acidic residues" evidence="1">
    <location>
        <begin position="660"/>
        <end position="704"/>
    </location>
</feature>
<keyword evidence="3" id="KW-1185">Reference proteome</keyword>
<dbReference type="Proteomes" id="UP001190700">
    <property type="component" value="Unassembled WGS sequence"/>
</dbReference>
<name>A0AAE0G708_9CHLO</name>
<proteinExistence type="predicted"/>
<dbReference type="EMBL" id="LGRX02008809">
    <property type="protein sequence ID" value="KAK3272744.1"/>
    <property type="molecule type" value="Genomic_DNA"/>
</dbReference>
<protein>
    <submittedName>
        <fullName evidence="2">Uncharacterized protein</fullName>
    </submittedName>
</protein>
<evidence type="ECO:0000313" key="2">
    <source>
        <dbReference type="EMBL" id="KAK3272744.1"/>
    </source>
</evidence>
<evidence type="ECO:0000256" key="1">
    <source>
        <dbReference type="SAM" id="MobiDB-lite"/>
    </source>
</evidence>
<reference evidence="2 3" key="1">
    <citation type="journal article" date="2015" name="Genome Biol. Evol.">
        <title>Comparative Genomics of a Bacterivorous Green Alga Reveals Evolutionary Causalities and Consequences of Phago-Mixotrophic Mode of Nutrition.</title>
        <authorList>
            <person name="Burns J.A."/>
            <person name="Paasch A."/>
            <person name="Narechania A."/>
            <person name="Kim E."/>
        </authorList>
    </citation>
    <scope>NUCLEOTIDE SEQUENCE [LARGE SCALE GENOMIC DNA]</scope>
    <source>
        <strain evidence="2 3">PLY_AMNH</strain>
    </source>
</reference>
<comment type="caution">
    <text evidence="2">The sequence shown here is derived from an EMBL/GenBank/DDBJ whole genome shotgun (WGS) entry which is preliminary data.</text>
</comment>
<organism evidence="2 3">
    <name type="scientific">Cymbomonas tetramitiformis</name>
    <dbReference type="NCBI Taxonomy" id="36881"/>
    <lineage>
        <taxon>Eukaryota</taxon>
        <taxon>Viridiplantae</taxon>
        <taxon>Chlorophyta</taxon>
        <taxon>Pyramimonadophyceae</taxon>
        <taxon>Pyramimonadales</taxon>
        <taxon>Pyramimonadaceae</taxon>
        <taxon>Cymbomonas</taxon>
    </lineage>
</organism>
<evidence type="ECO:0000313" key="3">
    <source>
        <dbReference type="Proteomes" id="UP001190700"/>
    </source>
</evidence>
<gene>
    <name evidence="2" type="ORF">CYMTET_18976</name>
</gene>